<reference evidence="8" key="1">
    <citation type="submission" date="2014-11" db="EMBL/GenBank/DDBJ databases">
        <authorList>
            <person name="Geib S."/>
        </authorList>
    </citation>
    <scope>NUCLEOTIDE SEQUENCE</scope>
</reference>
<keyword evidence="5" id="KW-0539">Nucleus</keyword>
<feature type="non-terminal residue" evidence="8">
    <location>
        <position position="369"/>
    </location>
</feature>
<proteinExistence type="predicted"/>
<dbReference type="GO" id="GO:0005737">
    <property type="term" value="C:cytoplasm"/>
    <property type="evidence" value="ECO:0007669"/>
    <property type="project" value="InterPro"/>
</dbReference>
<feature type="compositionally biased region" description="Low complexity" evidence="6">
    <location>
        <begin position="299"/>
        <end position="328"/>
    </location>
</feature>
<dbReference type="InterPro" id="IPR036638">
    <property type="entry name" value="HLH_DNA-bd_sf"/>
</dbReference>
<evidence type="ECO:0000256" key="6">
    <source>
        <dbReference type="SAM" id="MobiDB-lite"/>
    </source>
</evidence>
<name>A0A0A1WGG6_ZEUCU</name>
<dbReference type="InterPro" id="IPR026052">
    <property type="entry name" value="DNA-bd_prot-inh"/>
</dbReference>
<feature type="compositionally biased region" description="Low complexity" evidence="6">
    <location>
        <begin position="201"/>
        <end position="222"/>
    </location>
</feature>
<dbReference type="EMBL" id="GBXI01016531">
    <property type="protein sequence ID" value="JAC97760.1"/>
    <property type="molecule type" value="Transcribed_RNA"/>
</dbReference>
<evidence type="ECO:0000256" key="5">
    <source>
        <dbReference type="ARBA" id="ARBA00023242"/>
    </source>
</evidence>
<evidence type="ECO:0000256" key="4">
    <source>
        <dbReference type="ARBA" id="ARBA00023163"/>
    </source>
</evidence>
<organism evidence="8">
    <name type="scientific">Zeugodacus cucurbitae</name>
    <name type="common">Melon fruit fly</name>
    <name type="synonym">Bactrocera cucurbitae</name>
    <dbReference type="NCBI Taxonomy" id="28588"/>
    <lineage>
        <taxon>Eukaryota</taxon>
        <taxon>Metazoa</taxon>
        <taxon>Ecdysozoa</taxon>
        <taxon>Arthropoda</taxon>
        <taxon>Hexapoda</taxon>
        <taxon>Insecta</taxon>
        <taxon>Pterygota</taxon>
        <taxon>Neoptera</taxon>
        <taxon>Endopterygota</taxon>
        <taxon>Diptera</taxon>
        <taxon>Brachycera</taxon>
        <taxon>Muscomorpha</taxon>
        <taxon>Tephritoidea</taxon>
        <taxon>Tephritidae</taxon>
        <taxon>Zeugodacus</taxon>
        <taxon>Zeugodacus</taxon>
    </lineage>
</organism>
<evidence type="ECO:0000256" key="2">
    <source>
        <dbReference type="ARBA" id="ARBA00022491"/>
    </source>
</evidence>
<evidence type="ECO:0000256" key="1">
    <source>
        <dbReference type="ARBA" id="ARBA00004123"/>
    </source>
</evidence>
<dbReference type="GO" id="GO:0030154">
    <property type="term" value="P:cell differentiation"/>
    <property type="evidence" value="ECO:0007669"/>
    <property type="project" value="TreeGrafter"/>
</dbReference>
<keyword evidence="2" id="KW-0678">Repressor</keyword>
<sequence length="369" mass="38847">MKSLTAVCQTGASMPPMNPNGRIARHAPQRGDGENAEMKMYLSKLKDLVPFMPKNRKLSKLEIIQHVIDYICDLQTELEAHPEIANFDAASALNMSDDSAHNSSMNSEENEQRLAERLSGADSSFGISTLQQQQNSALTTSTSSPALRQPLADRQAPNTILPGTNMSAAAAHTTMALHMQQQLQLQQQQWEQQMLQQQQQQQQAQQQQQPQNPFPSPMSQQQKQNIASVGNMPPTPTSLESLVGGNSVGANTTTGGPSTGVMVAAPSPSPNFTSNGPIGTPSNNPPSVTSLMQPLSERASSTPPIMAPSPASAASATTLSVNASTASSNVGVPLSSGGTTMTTTASSSNTQLSVKPNAINTSSNGPSMT</sequence>
<feature type="compositionally biased region" description="Polar residues" evidence="6">
    <location>
        <begin position="349"/>
        <end position="369"/>
    </location>
</feature>
<dbReference type="PROSITE" id="PS50888">
    <property type="entry name" value="BHLH"/>
    <property type="match status" value="1"/>
</dbReference>
<feature type="compositionally biased region" description="Polar residues" evidence="6">
    <location>
        <begin position="270"/>
        <end position="293"/>
    </location>
</feature>
<feature type="compositionally biased region" description="Low complexity" evidence="6">
    <location>
        <begin position="335"/>
        <end position="348"/>
    </location>
</feature>
<accession>A0A0A1WGG6</accession>
<dbReference type="Gene3D" id="4.10.280.10">
    <property type="entry name" value="Helix-loop-helix DNA-binding domain"/>
    <property type="match status" value="1"/>
</dbReference>
<dbReference type="GO" id="GO:0005634">
    <property type="term" value="C:nucleus"/>
    <property type="evidence" value="ECO:0007669"/>
    <property type="project" value="UniProtKB-SubCell"/>
</dbReference>
<reference evidence="8" key="2">
    <citation type="journal article" date="2015" name="Gigascience">
        <title>Reconstructing a comprehensive transcriptome assembly of a white-pupal translocated strain of the pest fruit fly Bactrocera cucurbitae.</title>
        <authorList>
            <person name="Sim S.B."/>
            <person name="Calla B."/>
            <person name="Hall B."/>
            <person name="DeRego T."/>
            <person name="Geib S.M."/>
        </authorList>
    </citation>
    <scope>NUCLEOTIDE SEQUENCE</scope>
</reference>
<dbReference type="GO" id="GO:0000122">
    <property type="term" value="P:negative regulation of transcription by RNA polymerase II"/>
    <property type="evidence" value="ECO:0007669"/>
    <property type="project" value="InterPro"/>
</dbReference>
<comment type="subcellular location">
    <subcellularLocation>
        <location evidence="1">Nucleus</location>
    </subcellularLocation>
</comment>
<feature type="compositionally biased region" description="Polar residues" evidence="6">
    <location>
        <begin position="96"/>
        <end position="107"/>
    </location>
</feature>
<evidence type="ECO:0000313" key="8">
    <source>
        <dbReference type="EMBL" id="JAC97760.1"/>
    </source>
</evidence>
<dbReference type="InterPro" id="IPR011598">
    <property type="entry name" value="bHLH_dom"/>
</dbReference>
<dbReference type="SMART" id="SM00353">
    <property type="entry name" value="HLH"/>
    <property type="match status" value="1"/>
</dbReference>
<dbReference type="CDD" id="cd19695">
    <property type="entry name" value="bHLH_dnHLH_EMC_like"/>
    <property type="match status" value="1"/>
</dbReference>
<feature type="region of interest" description="Disordered" evidence="6">
    <location>
        <begin position="130"/>
        <end position="149"/>
    </location>
</feature>
<dbReference type="Pfam" id="PF00010">
    <property type="entry name" value="HLH"/>
    <property type="match status" value="1"/>
</dbReference>
<keyword evidence="4" id="KW-0804">Transcription</keyword>
<protein>
    <submittedName>
        <fullName evidence="8">Protein extra-macrochaetae</fullName>
    </submittedName>
</protein>
<dbReference type="PANTHER" id="PTHR11723">
    <property type="entry name" value="DNA-BINDING PROTEIN INHIBITOR"/>
    <property type="match status" value="1"/>
</dbReference>
<dbReference type="SUPFAM" id="SSF47459">
    <property type="entry name" value="HLH, helix-loop-helix DNA-binding domain"/>
    <property type="match status" value="1"/>
</dbReference>
<keyword evidence="3" id="KW-0805">Transcription regulation</keyword>
<dbReference type="PANTHER" id="PTHR11723:SF17">
    <property type="entry name" value="PROTEIN EXTRA-MACROCHAETAE"/>
    <property type="match status" value="1"/>
</dbReference>
<feature type="domain" description="BHLH" evidence="7">
    <location>
        <begin position="22"/>
        <end position="74"/>
    </location>
</feature>
<feature type="region of interest" description="Disordered" evidence="6">
    <location>
        <begin position="201"/>
        <end position="369"/>
    </location>
</feature>
<gene>
    <name evidence="8" type="primary">emc_0</name>
    <name evidence="8" type="ORF">g.45265</name>
</gene>
<evidence type="ECO:0000256" key="3">
    <source>
        <dbReference type="ARBA" id="ARBA00023015"/>
    </source>
</evidence>
<dbReference type="GO" id="GO:0046983">
    <property type="term" value="F:protein dimerization activity"/>
    <property type="evidence" value="ECO:0007669"/>
    <property type="project" value="InterPro"/>
</dbReference>
<dbReference type="AlphaFoldDB" id="A0A0A1WGG6"/>
<dbReference type="GO" id="GO:0032922">
    <property type="term" value="P:circadian regulation of gene expression"/>
    <property type="evidence" value="ECO:0007669"/>
    <property type="project" value="TreeGrafter"/>
</dbReference>
<feature type="region of interest" description="Disordered" evidence="6">
    <location>
        <begin position="96"/>
        <end position="118"/>
    </location>
</feature>
<dbReference type="FunFam" id="4.10.280.10:FF:000086">
    <property type="entry name" value="protein extra-macrochaetae"/>
    <property type="match status" value="1"/>
</dbReference>
<evidence type="ECO:0000259" key="7">
    <source>
        <dbReference type="PROSITE" id="PS50888"/>
    </source>
</evidence>